<dbReference type="InterPro" id="IPR020040">
    <property type="entry name" value="Ribosomal_uL6_a/b-dom"/>
</dbReference>
<keyword evidence="6" id="KW-0694">RNA-binding</keyword>
<comment type="similarity">
    <text evidence="5">Belongs to the universal ribosomal protein uL6 family.</text>
</comment>
<dbReference type="PROSITE" id="PS00525">
    <property type="entry name" value="RIBOSOMAL_L6_1"/>
    <property type="match status" value="1"/>
</dbReference>
<dbReference type="EMBL" id="MGAL01000018">
    <property type="protein sequence ID" value="OGK48244.1"/>
    <property type="molecule type" value="Genomic_DNA"/>
</dbReference>
<evidence type="ECO:0000313" key="8">
    <source>
        <dbReference type="EMBL" id="OGK48244.1"/>
    </source>
</evidence>
<dbReference type="Proteomes" id="UP000177141">
    <property type="component" value="Unassembled WGS sequence"/>
</dbReference>
<dbReference type="AlphaFoldDB" id="A0A1F7IY20"/>
<dbReference type="SUPFAM" id="SSF56053">
    <property type="entry name" value="Ribosomal protein L6"/>
    <property type="match status" value="2"/>
</dbReference>
<dbReference type="GO" id="GO:0003735">
    <property type="term" value="F:structural constituent of ribosome"/>
    <property type="evidence" value="ECO:0007669"/>
    <property type="project" value="UniProtKB-UniRule"/>
</dbReference>
<dbReference type="PIRSF" id="PIRSF002162">
    <property type="entry name" value="Ribosomal_L6"/>
    <property type="match status" value="1"/>
</dbReference>
<dbReference type="InterPro" id="IPR019906">
    <property type="entry name" value="Ribosomal_uL6_bac-type"/>
</dbReference>
<dbReference type="PRINTS" id="PR00059">
    <property type="entry name" value="RIBOSOMALL6"/>
</dbReference>
<dbReference type="STRING" id="1802061.A3A93_02115"/>
<dbReference type="PANTHER" id="PTHR11655:SF14">
    <property type="entry name" value="LARGE RIBOSOMAL SUBUNIT PROTEIN UL6M"/>
    <property type="match status" value="1"/>
</dbReference>
<proteinExistence type="inferred from homology"/>
<keyword evidence="1 5" id="KW-0689">Ribosomal protein</keyword>
<keyword evidence="6" id="KW-0699">rRNA-binding</keyword>
<feature type="domain" description="Large ribosomal subunit protein uL6 alpha-beta" evidence="7">
    <location>
        <begin position="90"/>
        <end position="164"/>
    </location>
</feature>
<dbReference type="GO" id="GO:0019843">
    <property type="term" value="F:rRNA binding"/>
    <property type="evidence" value="ECO:0007669"/>
    <property type="project" value="UniProtKB-UniRule"/>
</dbReference>
<dbReference type="InterPro" id="IPR000702">
    <property type="entry name" value="Ribosomal_uL6-like"/>
</dbReference>
<evidence type="ECO:0000256" key="4">
    <source>
        <dbReference type="NCBIfam" id="TIGR03654"/>
    </source>
</evidence>
<reference evidence="8 9" key="1">
    <citation type="journal article" date="2016" name="Nat. Commun.">
        <title>Thousands of microbial genomes shed light on interconnected biogeochemical processes in an aquifer system.</title>
        <authorList>
            <person name="Anantharaman K."/>
            <person name="Brown C.T."/>
            <person name="Hug L.A."/>
            <person name="Sharon I."/>
            <person name="Castelle C.J."/>
            <person name="Probst A.J."/>
            <person name="Thomas B.C."/>
            <person name="Singh A."/>
            <person name="Wilkins M.J."/>
            <person name="Karaoz U."/>
            <person name="Brodie E.L."/>
            <person name="Williams K.H."/>
            <person name="Hubbard S.S."/>
            <person name="Banfield J.F."/>
        </authorList>
    </citation>
    <scope>NUCLEOTIDE SEQUENCE [LARGE SCALE GENOMIC DNA]</scope>
</reference>
<evidence type="ECO:0000256" key="6">
    <source>
        <dbReference type="RuleBase" id="RU003870"/>
    </source>
</evidence>
<evidence type="ECO:0000256" key="5">
    <source>
        <dbReference type="RuleBase" id="RU003869"/>
    </source>
</evidence>
<accession>A0A1F7IY20</accession>
<evidence type="ECO:0000259" key="7">
    <source>
        <dbReference type="Pfam" id="PF00347"/>
    </source>
</evidence>
<sequence>MSKIGQKAIPLPTSIQVDIQGKMVTVKGLKDSMSFTLPKFLSIEKKDDTLVVKRDKDSSYQKASHGLYRSLIANAARGIEKPWTRRLEIVGTGFNVKMQGTGVVLRLGFSHPVQFKPPAGIQLATEENNIIIVSGADRQLVGQVAYQIKSIKKPDPYKGKGIRYQGEHIRLKPGKKVKTEA</sequence>
<name>A0A1F7IY20_9BACT</name>
<dbReference type="NCBIfam" id="TIGR03654">
    <property type="entry name" value="L6_bact"/>
    <property type="match status" value="1"/>
</dbReference>
<evidence type="ECO:0000256" key="3">
    <source>
        <dbReference type="ARBA" id="ARBA00035454"/>
    </source>
</evidence>
<dbReference type="InterPro" id="IPR002358">
    <property type="entry name" value="Ribosomal_uL6_CS"/>
</dbReference>
<evidence type="ECO:0000256" key="1">
    <source>
        <dbReference type="ARBA" id="ARBA00022980"/>
    </source>
</evidence>
<comment type="caution">
    <text evidence="8">The sequence shown here is derived from an EMBL/GenBank/DDBJ whole genome shotgun (WGS) entry which is preliminary data.</text>
</comment>
<evidence type="ECO:0000256" key="2">
    <source>
        <dbReference type="ARBA" id="ARBA00023274"/>
    </source>
</evidence>
<dbReference type="Gene3D" id="3.90.930.12">
    <property type="entry name" value="Ribosomal protein L6, alpha-beta domain"/>
    <property type="match status" value="2"/>
</dbReference>
<organism evidence="8 9">
    <name type="scientific">Candidatus Roizmanbacteria bacterium RIFCSPLOWO2_01_FULL_38_12</name>
    <dbReference type="NCBI Taxonomy" id="1802061"/>
    <lineage>
        <taxon>Bacteria</taxon>
        <taxon>Candidatus Roizmaniibacteriota</taxon>
    </lineage>
</organism>
<protein>
    <recommendedName>
        <fullName evidence="3 4">50S ribosomal protein L6</fullName>
    </recommendedName>
</protein>
<dbReference type="GO" id="GO:0002181">
    <property type="term" value="P:cytoplasmic translation"/>
    <property type="evidence" value="ECO:0007669"/>
    <property type="project" value="TreeGrafter"/>
</dbReference>
<dbReference type="GO" id="GO:0022625">
    <property type="term" value="C:cytosolic large ribosomal subunit"/>
    <property type="evidence" value="ECO:0007669"/>
    <property type="project" value="UniProtKB-UniRule"/>
</dbReference>
<keyword evidence="2 5" id="KW-0687">Ribonucleoprotein</keyword>
<evidence type="ECO:0000313" key="9">
    <source>
        <dbReference type="Proteomes" id="UP000177141"/>
    </source>
</evidence>
<dbReference type="PANTHER" id="PTHR11655">
    <property type="entry name" value="60S/50S RIBOSOMAL PROTEIN L6/L9"/>
    <property type="match status" value="1"/>
</dbReference>
<feature type="domain" description="Large ribosomal subunit protein uL6 alpha-beta" evidence="7">
    <location>
        <begin position="12"/>
        <end position="80"/>
    </location>
</feature>
<gene>
    <name evidence="8" type="ORF">A3A93_02115</name>
</gene>
<comment type="function">
    <text evidence="6">This protein binds to the 23S rRNA, and is important in its secondary structure. It is located near the subunit interface in the base of the L7/L12 stalk, and near the tRNA binding site of the peptidyltransferase center.</text>
</comment>
<dbReference type="Pfam" id="PF00347">
    <property type="entry name" value="Ribosomal_L6"/>
    <property type="match status" value="2"/>
</dbReference>
<dbReference type="InterPro" id="IPR036789">
    <property type="entry name" value="Ribosomal_uL6-like_a/b-dom_sf"/>
</dbReference>